<gene>
    <name evidence="1" type="ORF">ENJ63_02015</name>
</gene>
<dbReference type="Gene3D" id="2.20.28.160">
    <property type="match status" value="1"/>
</dbReference>
<reference evidence="1" key="1">
    <citation type="journal article" date="2020" name="mSystems">
        <title>Genome- and Community-Level Interaction Insights into Carbon Utilization and Element Cycling Functions of Hydrothermarchaeota in Hydrothermal Sediment.</title>
        <authorList>
            <person name="Zhou Z."/>
            <person name="Liu Y."/>
            <person name="Xu W."/>
            <person name="Pan J."/>
            <person name="Luo Z.H."/>
            <person name="Li M."/>
        </authorList>
    </citation>
    <scope>NUCLEOTIDE SEQUENCE [LARGE SCALE GENOMIC DNA]</scope>
    <source>
        <strain evidence="1">HyVt-503</strain>
    </source>
</reference>
<sequence>MTGKIDSQKDLGPIKVTCPGCDKVYKIPRESVPAGKKVTVTCPKCKAKMEVRDDHIPPPTTTVSKDSNKEQRTVEYFDSDAKVALVACRDPLSLIQIEKE</sequence>
<organism evidence="1">
    <name type="scientific">Dissulfuribacter thermophilus</name>
    <dbReference type="NCBI Taxonomy" id="1156395"/>
    <lineage>
        <taxon>Bacteria</taxon>
        <taxon>Pseudomonadati</taxon>
        <taxon>Thermodesulfobacteriota</taxon>
        <taxon>Dissulfuribacteria</taxon>
        <taxon>Dissulfuribacterales</taxon>
        <taxon>Dissulfuribacteraceae</taxon>
        <taxon>Dissulfuribacter</taxon>
    </lineage>
</organism>
<comment type="caution">
    <text evidence="1">The sequence shown here is derived from an EMBL/GenBank/DDBJ whole genome shotgun (WGS) entry which is preliminary data.</text>
</comment>
<protein>
    <recommendedName>
        <fullName evidence="2">Zinc finger/thioredoxin putative domain-containing protein</fullName>
    </recommendedName>
</protein>
<evidence type="ECO:0008006" key="2">
    <source>
        <dbReference type="Google" id="ProtNLM"/>
    </source>
</evidence>
<name>A0A7V2SVD5_9BACT</name>
<evidence type="ECO:0000313" key="1">
    <source>
        <dbReference type="EMBL" id="HFC46638.1"/>
    </source>
</evidence>
<dbReference type="Proteomes" id="UP000885797">
    <property type="component" value="Unassembled WGS sequence"/>
</dbReference>
<accession>A0A7V2SVD5</accession>
<feature type="non-terminal residue" evidence="1">
    <location>
        <position position="100"/>
    </location>
</feature>
<dbReference type="AlphaFoldDB" id="A0A7V2SVD5"/>
<dbReference type="EMBL" id="DRND01000169">
    <property type="protein sequence ID" value="HFC46638.1"/>
    <property type="molecule type" value="Genomic_DNA"/>
</dbReference>
<proteinExistence type="predicted"/>